<organism evidence="1 2">
    <name type="scientific">Moorena producens 3L</name>
    <dbReference type="NCBI Taxonomy" id="489825"/>
    <lineage>
        <taxon>Bacteria</taxon>
        <taxon>Bacillati</taxon>
        <taxon>Cyanobacteriota</taxon>
        <taxon>Cyanophyceae</taxon>
        <taxon>Coleofasciculales</taxon>
        <taxon>Coleofasciculaceae</taxon>
        <taxon>Moorena</taxon>
    </lineage>
</organism>
<dbReference type="AlphaFoldDB" id="F4XUT7"/>
<name>F4XUT7_9CYAN</name>
<dbReference type="EMBL" id="GL890934">
    <property type="protein sequence ID" value="EGJ31640.1"/>
    <property type="molecule type" value="Genomic_DNA"/>
</dbReference>
<evidence type="ECO:0000313" key="1">
    <source>
        <dbReference type="EMBL" id="EGJ31640.1"/>
    </source>
</evidence>
<evidence type="ECO:0000313" key="2">
    <source>
        <dbReference type="Proteomes" id="UP000003959"/>
    </source>
</evidence>
<gene>
    <name evidence="1" type="ORF">LYNGBM3L_35990</name>
</gene>
<dbReference type="HOGENOM" id="CLU_3218742_0_0_3"/>
<accession>F4XUT7</accession>
<protein>
    <submittedName>
        <fullName evidence="1">Uncharacterized protein</fullName>
    </submittedName>
</protein>
<reference evidence="2" key="1">
    <citation type="journal article" date="2011" name="Proc. Natl. Acad. Sci. U.S.A.">
        <title>Genomic insights into the physiology and ecology of the marine filamentous cyanobacterium Lyngbya majuscula.</title>
        <authorList>
            <person name="Jones A.C."/>
            <person name="Monroe E.A."/>
            <person name="Podell S."/>
            <person name="Hess W.R."/>
            <person name="Klages S."/>
            <person name="Esquenazi E."/>
            <person name="Niessen S."/>
            <person name="Hoover H."/>
            <person name="Rothmann M."/>
            <person name="Lasken R.S."/>
            <person name="Yates J.R.III."/>
            <person name="Reinhardt R."/>
            <person name="Kube M."/>
            <person name="Burkart M.D."/>
            <person name="Allen E.E."/>
            <person name="Dorrestein P.C."/>
            <person name="Gerwick W.H."/>
            <person name="Gerwick L."/>
        </authorList>
    </citation>
    <scope>NUCLEOTIDE SEQUENCE [LARGE SCALE GENOMIC DNA]</scope>
    <source>
        <strain evidence="2">3L</strain>
    </source>
</reference>
<keyword evidence="2" id="KW-1185">Reference proteome</keyword>
<proteinExistence type="predicted"/>
<sequence length="44" mass="5463">MTNLDDIDNRLIEPEPNIKIYLTYQFWDILMDKIFNELEFRITQ</sequence>
<dbReference type="Proteomes" id="UP000003959">
    <property type="component" value="Unassembled WGS sequence"/>
</dbReference>